<feature type="transmembrane region" description="Helical" evidence="14">
    <location>
        <begin position="329"/>
        <end position="352"/>
    </location>
</feature>
<evidence type="ECO:0000256" key="12">
    <source>
        <dbReference type="ARBA" id="ARBA00031899"/>
    </source>
</evidence>
<dbReference type="SUPFAM" id="SSF55729">
    <property type="entry name" value="Acyl-CoA N-acyltransferases (Nat)"/>
    <property type="match status" value="1"/>
</dbReference>
<keyword evidence="5" id="KW-1003">Cell membrane</keyword>
<evidence type="ECO:0000313" key="17">
    <source>
        <dbReference type="Proteomes" id="UP000538566"/>
    </source>
</evidence>
<comment type="caution">
    <text evidence="16">The sequence shown here is derived from an EMBL/GenBank/DDBJ whole genome shotgun (WGS) entry which is preliminary data.</text>
</comment>
<evidence type="ECO:0000256" key="9">
    <source>
        <dbReference type="ARBA" id="ARBA00023098"/>
    </source>
</evidence>
<evidence type="ECO:0000256" key="13">
    <source>
        <dbReference type="ARBA" id="ARBA00047540"/>
    </source>
</evidence>
<organism evidence="16 17">
    <name type="scientific">Novosphingobium taihuense</name>
    <dbReference type="NCBI Taxonomy" id="260085"/>
    <lineage>
        <taxon>Bacteria</taxon>
        <taxon>Pseudomonadati</taxon>
        <taxon>Pseudomonadota</taxon>
        <taxon>Alphaproteobacteria</taxon>
        <taxon>Sphingomonadales</taxon>
        <taxon>Sphingomonadaceae</taxon>
        <taxon>Novosphingobium</taxon>
    </lineage>
</organism>
<feature type="transmembrane region" description="Helical" evidence="14">
    <location>
        <begin position="372"/>
        <end position="394"/>
    </location>
</feature>
<keyword evidence="16" id="KW-0012">Acyltransferase</keyword>
<dbReference type="Pfam" id="PF03706">
    <property type="entry name" value="LPG_synthase_TM"/>
    <property type="match status" value="1"/>
</dbReference>
<evidence type="ECO:0000256" key="8">
    <source>
        <dbReference type="ARBA" id="ARBA00022989"/>
    </source>
</evidence>
<feature type="transmembrane region" description="Helical" evidence="14">
    <location>
        <begin position="500"/>
        <end position="521"/>
    </location>
</feature>
<keyword evidence="9" id="KW-0443">Lipid metabolism</keyword>
<dbReference type="GO" id="GO:0006629">
    <property type="term" value="P:lipid metabolic process"/>
    <property type="evidence" value="ECO:0007669"/>
    <property type="project" value="UniProtKB-KW"/>
</dbReference>
<evidence type="ECO:0000256" key="10">
    <source>
        <dbReference type="ARBA" id="ARBA00023136"/>
    </source>
</evidence>
<dbReference type="PANTHER" id="PTHR34697">
    <property type="entry name" value="PHOSPHATIDYLGLYCEROL LYSYLTRANSFERASE"/>
    <property type="match status" value="1"/>
</dbReference>
<keyword evidence="7 14" id="KW-0812">Transmembrane</keyword>
<evidence type="ECO:0000256" key="1">
    <source>
        <dbReference type="ARBA" id="ARBA00004651"/>
    </source>
</evidence>
<feature type="transmembrane region" description="Helical" evidence="14">
    <location>
        <begin position="53"/>
        <end position="73"/>
    </location>
</feature>
<dbReference type="EC" id="2.3.2.3" evidence="3"/>
<dbReference type="RefSeq" id="WP_183661025.1">
    <property type="nucleotide sequence ID" value="NZ_JACHOA010000001.1"/>
</dbReference>
<feature type="transmembrane region" description="Helical" evidence="14">
    <location>
        <begin position="284"/>
        <end position="308"/>
    </location>
</feature>
<sequence>MSLALSHAPRIPRKLLIGIAFLCIAVIVLLAIQRIAGDLDPHRIAASIRALPPWRILCAIGLTAVSHLLLTFYDVIALRCIGSAIAPRTAARAAFTSYTLSHNLGFSPLTGGSARMRIYGRAGLTPSDVARIIVLAGMAFWAGVVAVAGISLALAPAGVAIAGFALPSGQTHLLGAMLVIAVVAIPALVRIIPVARNATNRFLPVPDLPTSLALVAVAAVDLAVAALALFVLVPGMPLSAFPQIYLSYALAIIAGLLTHVPGGLGVFEAVFLAALPTGSPAAPYALAALVAYRAIYYLLPLACSLLMNTTIEARGLQRLISPFLRPAKAIADAISPFAFAVLTFGGGSVLLLSGALPGVDDRMHRLHQFLPLPFIDVSHLAASLVGTLLVLVAPALASRLESGLKVARALFLLGACFSLAKGLDYEEASVMLVLAGLLQLASPAFYRKTAGAFTSQSRGWLVAALAAVCLAASSGIVAYRQLPYDTELWWQFVLHGDASSFLRASFGTGILATAIAIRSLLGSSRRLGGLSSLPDAIYRNATGHSSRSDSALAYTGDKRFLINPSGDAFVMFRPCGNSWIVMGDPVGPFQRWRDLVWDLRMQSDRCNARLCFYQVSDRMLPLIVDLGLKPMKYGEEAIIDLQGFTLSGPKLKNVRNAHARAQREGLRLQIVPPSEVPQWFDRVNALSDVWLRLRGTKEKSFSLGHCALDYLARSELALVFAQDGDSLMAFANIWKSGDGREYSVDLMRHAPDAPPGTMDFLLVELCRVARQQEFERFNLGMAPLSGLSGGKLAPLWARLANMAFASEGLRYNFGGLRRFKEKFAPRWENRFIAIAEGNGGRVSLLNLLATIGL</sequence>
<evidence type="ECO:0000256" key="5">
    <source>
        <dbReference type="ARBA" id="ARBA00022475"/>
    </source>
</evidence>
<feature type="transmembrane region" description="Helical" evidence="14">
    <location>
        <begin position="459"/>
        <end position="480"/>
    </location>
</feature>
<dbReference type="EMBL" id="JACHOA010000001">
    <property type="protein sequence ID" value="MBB4611932.1"/>
    <property type="molecule type" value="Genomic_DNA"/>
</dbReference>
<evidence type="ECO:0000256" key="3">
    <source>
        <dbReference type="ARBA" id="ARBA00012014"/>
    </source>
</evidence>
<evidence type="ECO:0000256" key="2">
    <source>
        <dbReference type="ARBA" id="ARBA00008627"/>
    </source>
</evidence>
<gene>
    <name evidence="16" type="ORF">GGR37_000178</name>
</gene>
<evidence type="ECO:0000256" key="7">
    <source>
        <dbReference type="ARBA" id="ARBA00022692"/>
    </source>
</evidence>
<keyword evidence="11" id="KW-0046">Antibiotic resistance</keyword>
<feature type="transmembrane region" description="Helical" evidence="14">
    <location>
        <begin position="15"/>
        <end position="32"/>
    </location>
</feature>
<evidence type="ECO:0000256" key="4">
    <source>
        <dbReference type="ARBA" id="ARBA00021546"/>
    </source>
</evidence>
<dbReference type="InterPro" id="IPR024320">
    <property type="entry name" value="LPG_synthase_C"/>
</dbReference>
<comment type="similarity">
    <text evidence="2">Belongs to the LPG synthase family.</text>
</comment>
<feature type="transmembrane region" description="Helical" evidence="14">
    <location>
        <begin position="173"/>
        <end position="192"/>
    </location>
</feature>
<dbReference type="PANTHER" id="PTHR34697:SF2">
    <property type="entry name" value="PHOSPHATIDYLGLYCEROL LYSYLTRANSFERASE"/>
    <property type="match status" value="1"/>
</dbReference>
<feature type="transmembrane region" description="Helical" evidence="14">
    <location>
        <begin position="212"/>
        <end position="233"/>
    </location>
</feature>
<evidence type="ECO:0000256" key="11">
    <source>
        <dbReference type="ARBA" id="ARBA00023251"/>
    </source>
</evidence>
<dbReference type="Proteomes" id="UP000538566">
    <property type="component" value="Unassembled WGS sequence"/>
</dbReference>
<feature type="domain" description="Phosphatidylglycerol lysyltransferase C-terminal" evidence="15">
    <location>
        <begin position="543"/>
        <end position="833"/>
    </location>
</feature>
<evidence type="ECO:0000256" key="6">
    <source>
        <dbReference type="ARBA" id="ARBA00022679"/>
    </source>
</evidence>
<dbReference type="GO" id="GO:0050071">
    <property type="term" value="F:phosphatidylglycerol lysyltransferase activity"/>
    <property type="evidence" value="ECO:0007669"/>
    <property type="project" value="UniProtKB-EC"/>
</dbReference>
<protein>
    <recommendedName>
        <fullName evidence="4">Phosphatidylglycerol lysyltransferase</fullName>
        <ecNumber evidence="3">2.3.2.3</ecNumber>
    </recommendedName>
    <alternativeName>
        <fullName evidence="12">Lysylphosphatidylglycerol synthase</fullName>
    </alternativeName>
</protein>
<dbReference type="GO" id="GO:0046677">
    <property type="term" value="P:response to antibiotic"/>
    <property type="evidence" value="ECO:0007669"/>
    <property type="project" value="UniProtKB-KW"/>
</dbReference>
<feature type="transmembrane region" description="Helical" evidence="14">
    <location>
        <begin position="245"/>
        <end position="264"/>
    </location>
</feature>
<dbReference type="NCBIfam" id="NF033480">
    <property type="entry name" value="bifunc_MprF"/>
    <property type="match status" value="1"/>
</dbReference>
<dbReference type="GO" id="GO:0055091">
    <property type="term" value="P:phospholipid homeostasis"/>
    <property type="evidence" value="ECO:0007669"/>
    <property type="project" value="TreeGrafter"/>
</dbReference>
<accession>A0A7W7A830</accession>
<dbReference type="GO" id="GO:0005886">
    <property type="term" value="C:plasma membrane"/>
    <property type="evidence" value="ECO:0007669"/>
    <property type="project" value="UniProtKB-SubCell"/>
</dbReference>
<keyword evidence="6 16" id="KW-0808">Transferase</keyword>
<reference evidence="16 17" key="1">
    <citation type="submission" date="2020-08" db="EMBL/GenBank/DDBJ databases">
        <title>Genomic Encyclopedia of Type Strains, Phase IV (KMG-IV): sequencing the most valuable type-strain genomes for metagenomic binning, comparative biology and taxonomic classification.</title>
        <authorList>
            <person name="Goeker M."/>
        </authorList>
    </citation>
    <scope>NUCLEOTIDE SEQUENCE [LARGE SCALE GENOMIC DNA]</scope>
    <source>
        <strain evidence="16 17">DSM 17507</strain>
    </source>
</reference>
<evidence type="ECO:0000256" key="14">
    <source>
        <dbReference type="SAM" id="Phobius"/>
    </source>
</evidence>
<evidence type="ECO:0000313" key="16">
    <source>
        <dbReference type="EMBL" id="MBB4611932.1"/>
    </source>
</evidence>
<comment type="subcellular location">
    <subcellularLocation>
        <location evidence="1">Cell membrane</location>
        <topology evidence="1">Multi-pass membrane protein</topology>
    </subcellularLocation>
</comment>
<dbReference type="InterPro" id="IPR051211">
    <property type="entry name" value="PG_lysyltransferase"/>
</dbReference>
<keyword evidence="10 14" id="KW-0472">Membrane</keyword>
<proteinExistence type="inferred from homology"/>
<keyword evidence="8 14" id="KW-1133">Transmembrane helix</keyword>
<dbReference type="InterPro" id="IPR016181">
    <property type="entry name" value="Acyl_CoA_acyltransferase"/>
</dbReference>
<dbReference type="Pfam" id="PF09924">
    <property type="entry name" value="LPG_synthase_C"/>
    <property type="match status" value="1"/>
</dbReference>
<dbReference type="InterPro" id="IPR022791">
    <property type="entry name" value="L-PG_synthase/AglD"/>
</dbReference>
<name>A0A7W7A830_9SPHN</name>
<evidence type="ECO:0000259" key="15">
    <source>
        <dbReference type="Pfam" id="PF09924"/>
    </source>
</evidence>
<keyword evidence="17" id="KW-1185">Reference proteome</keyword>
<dbReference type="AlphaFoldDB" id="A0A7W7A830"/>
<feature type="transmembrane region" description="Helical" evidence="14">
    <location>
        <begin position="133"/>
        <end position="166"/>
    </location>
</feature>
<comment type="catalytic activity">
    <reaction evidence="13">
        <text>L-lysyl-tRNA(Lys) + a 1,2-diacyl-sn-glycero-3-phospho-(1'-sn-glycerol) = a 1,2-diacyl-sn-glycero-3-phospho-1'-(3'-O-L-lysyl)-sn-glycerol + tRNA(Lys)</text>
        <dbReference type="Rhea" id="RHEA:10668"/>
        <dbReference type="Rhea" id="RHEA-COMP:9696"/>
        <dbReference type="Rhea" id="RHEA-COMP:9697"/>
        <dbReference type="ChEBI" id="CHEBI:64716"/>
        <dbReference type="ChEBI" id="CHEBI:75792"/>
        <dbReference type="ChEBI" id="CHEBI:78442"/>
        <dbReference type="ChEBI" id="CHEBI:78529"/>
        <dbReference type="EC" id="2.3.2.3"/>
    </reaction>
</comment>